<dbReference type="Proteomes" id="UP000326546">
    <property type="component" value="Chromosome"/>
</dbReference>
<sequence length="74" mass="8320">MRLSEFWALMAQEFGSGYAGVVSRTQSLGSIEGRTAHEALEQGMPVRAVWEAVVRDMNVPPQHHWLADPEERRG</sequence>
<dbReference type="Pfam" id="PF11248">
    <property type="entry name" value="DUF3046"/>
    <property type="match status" value="1"/>
</dbReference>
<dbReference type="EMBL" id="CP044427">
    <property type="protein sequence ID" value="QFG69074.1"/>
    <property type="molecule type" value="Genomic_DNA"/>
</dbReference>
<dbReference type="KEGG" id="serw:FY030_10490"/>
<protein>
    <submittedName>
        <fullName evidence="1">DUF3046 domain-containing protein</fullName>
    </submittedName>
</protein>
<evidence type="ECO:0000313" key="2">
    <source>
        <dbReference type="Proteomes" id="UP000326546"/>
    </source>
</evidence>
<evidence type="ECO:0000313" key="1">
    <source>
        <dbReference type="EMBL" id="QFG69074.1"/>
    </source>
</evidence>
<name>A0A5J6V6Z4_9MICO</name>
<organism evidence="1 2">
    <name type="scientific">Ornithinimicrobium pratense</name>
    <dbReference type="NCBI Taxonomy" id="2593973"/>
    <lineage>
        <taxon>Bacteria</taxon>
        <taxon>Bacillati</taxon>
        <taxon>Actinomycetota</taxon>
        <taxon>Actinomycetes</taxon>
        <taxon>Micrococcales</taxon>
        <taxon>Ornithinimicrobiaceae</taxon>
        <taxon>Ornithinimicrobium</taxon>
    </lineage>
</organism>
<proteinExistence type="predicted"/>
<keyword evidence="2" id="KW-1185">Reference proteome</keyword>
<dbReference type="InterPro" id="IPR021408">
    <property type="entry name" value="DUF3046"/>
</dbReference>
<dbReference type="RefSeq" id="WP_158061457.1">
    <property type="nucleotide sequence ID" value="NZ_CP044427.1"/>
</dbReference>
<reference evidence="1 2" key="1">
    <citation type="submission" date="2019-09" db="EMBL/GenBank/DDBJ databases">
        <title>Serinicoccus pratensis sp. nov., isolated from meadow soil.</title>
        <authorList>
            <person name="Zhang W."/>
        </authorList>
    </citation>
    <scope>NUCLEOTIDE SEQUENCE [LARGE SCALE GENOMIC DNA]</scope>
    <source>
        <strain evidence="1 2">W204</strain>
    </source>
</reference>
<dbReference type="OrthoDB" id="3215033at2"/>
<gene>
    <name evidence="1" type="ORF">FY030_10490</name>
</gene>
<dbReference type="AlphaFoldDB" id="A0A5J6V6Z4"/>
<accession>A0A5J6V6Z4</accession>